<dbReference type="Proteomes" id="UP000006237">
    <property type="component" value="Unassembled WGS sequence"/>
</dbReference>
<sequence length="40" mass="4464">MAVTGSELEYIRILEEEAEAARRGEIGTISLEELEAELEL</sequence>
<protein>
    <recommendedName>
        <fullName evidence="3">Toxin-antitoxin system, antitoxin component, ribbon-helix-helix domain protein</fullName>
    </recommendedName>
</protein>
<reference evidence="1 2" key="1">
    <citation type="submission" date="2009-01" db="EMBL/GenBank/DDBJ databases">
        <authorList>
            <person name="Qin X."/>
            <person name="Bachman B."/>
            <person name="Battles P."/>
            <person name="Bell A."/>
            <person name="Bess C."/>
            <person name="Bickham C."/>
            <person name="Chaboub L."/>
            <person name="Chen D."/>
            <person name="Coyle M."/>
            <person name="Deiros D.R."/>
            <person name="Dinh H."/>
            <person name="Forbes L."/>
            <person name="Fowler G."/>
            <person name="Francisco L."/>
            <person name="Fu Q."/>
            <person name="Gubbala S."/>
            <person name="Hale W."/>
            <person name="Han Y."/>
            <person name="Hemphill L."/>
            <person name="Highlander S.K."/>
            <person name="Hirani K."/>
            <person name="Hogues M."/>
            <person name="Jackson L."/>
            <person name="Jakkamsetti A."/>
            <person name="Javaid M."/>
            <person name="Jiang H."/>
            <person name="Korchina V."/>
            <person name="Kovar C."/>
            <person name="Lara F."/>
            <person name="Lee S."/>
            <person name="Mata R."/>
            <person name="Mathew T."/>
            <person name="Moen C."/>
            <person name="Morales K."/>
            <person name="Munidasa M."/>
            <person name="Nazareth L."/>
            <person name="Ngo R."/>
            <person name="Nguyen L."/>
            <person name="Okwuonu G."/>
            <person name="Ongeri F."/>
            <person name="Patil S."/>
            <person name="Petrosino J."/>
            <person name="Pham C."/>
            <person name="Pham P."/>
            <person name="Pu L.-L."/>
            <person name="Puazo M."/>
            <person name="Raj R."/>
            <person name="Reid J."/>
            <person name="Rouhana J."/>
            <person name="Saada N."/>
            <person name="Shang Y."/>
            <person name="Simmons D."/>
            <person name="Thornton R."/>
            <person name="Warren J."/>
            <person name="Weissenberger G."/>
            <person name="Zhang J."/>
            <person name="Zhang L."/>
            <person name="Zhou C."/>
            <person name="Zhu D."/>
            <person name="Muzny D."/>
            <person name="Worley K."/>
            <person name="Gibbs R."/>
        </authorList>
    </citation>
    <scope>NUCLEOTIDE SEQUENCE [LARGE SCALE GENOMIC DNA]</scope>
    <source>
        <strain evidence="1 2">ATCC 51866</strain>
    </source>
</reference>
<evidence type="ECO:0008006" key="3">
    <source>
        <dbReference type="Google" id="ProtNLM"/>
    </source>
</evidence>
<name>A0ABP2DR68_9CORY</name>
<accession>A0ABP2DR68</accession>
<dbReference type="EMBL" id="ACHF01000125">
    <property type="protein sequence ID" value="EEI61896.1"/>
    <property type="molecule type" value="Genomic_DNA"/>
</dbReference>
<comment type="caution">
    <text evidence="1">The sequence shown here is derived from an EMBL/GenBank/DDBJ whole genome shotgun (WGS) entry which is preliminary data.</text>
</comment>
<gene>
    <name evidence="1" type="ORF">HMPREF0293_2630</name>
</gene>
<keyword evidence="2" id="KW-1185">Reference proteome</keyword>
<evidence type="ECO:0000313" key="1">
    <source>
        <dbReference type="EMBL" id="EEI61896.1"/>
    </source>
</evidence>
<organism evidence="1 2">
    <name type="scientific">Corynebacterium glucuronolyticum ATCC 51866</name>
    <dbReference type="NCBI Taxonomy" id="548478"/>
    <lineage>
        <taxon>Bacteria</taxon>
        <taxon>Bacillati</taxon>
        <taxon>Actinomycetota</taxon>
        <taxon>Actinomycetes</taxon>
        <taxon>Mycobacteriales</taxon>
        <taxon>Corynebacteriaceae</taxon>
        <taxon>Corynebacterium</taxon>
    </lineage>
</organism>
<proteinExistence type="predicted"/>
<evidence type="ECO:0000313" key="2">
    <source>
        <dbReference type="Proteomes" id="UP000006237"/>
    </source>
</evidence>